<dbReference type="EMBL" id="KE504278">
    <property type="protein sequence ID" value="EPS93415.1"/>
    <property type="molecule type" value="Genomic_DNA"/>
</dbReference>
<protein>
    <submittedName>
        <fullName evidence="2">Uncharacterized protein</fullName>
    </submittedName>
</protein>
<evidence type="ECO:0000313" key="2">
    <source>
        <dbReference type="EMBL" id="EPS93415.1"/>
    </source>
</evidence>
<evidence type="ECO:0000256" key="1">
    <source>
        <dbReference type="SAM" id="MobiDB-lite"/>
    </source>
</evidence>
<proteinExistence type="predicted"/>
<dbReference type="AlphaFoldDB" id="S8EUS2"/>
<organism evidence="2 3">
    <name type="scientific">Fomitopsis schrenkii</name>
    <name type="common">Brown rot fungus</name>
    <dbReference type="NCBI Taxonomy" id="2126942"/>
    <lineage>
        <taxon>Eukaryota</taxon>
        <taxon>Fungi</taxon>
        <taxon>Dikarya</taxon>
        <taxon>Basidiomycota</taxon>
        <taxon>Agaricomycotina</taxon>
        <taxon>Agaricomycetes</taxon>
        <taxon>Polyporales</taxon>
        <taxon>Fomitopsis</taxon>
    </lineage>
</organism>
<gene>
    <name evidence="2" type="ORF">FOMPIDRAFT_114470</name>
</gene>
<dbReference type="InParanoid" id="S8EUS2"/>
<dbReference type="Proteomes" id="UP000015241">
    <property type="component" value="Unassembled WGS sequence"/>
</dbReference>
<reference evidence="2 3" key="1">
    <citation type="journal article" date="2012" name="Science">
        <title>The Paleozoic origin of enzymatic lignin decomposition reconstructed from 31 fungal genomes.</title>
        <authorList>
            <person name="Floudas D."/>
            <person name="Binder M."/>
            <person name="Riley R."/>
            <person name="Barry K."/>
            <person name="Blanchette R.A."/>
            <person name="Henrissat B."/>
            <person name="Martinez A.T."/>
            <person name="Otillar R."/>
            <person name="Spatafora J.W."/>
            <person name="Yadav J.S."/>
            <person name="Aerts A."/>
            <person name="Benoit I."/>
            <person name="Boyd A."/>
            <person name="Carlson A."/>
            <person name="Copeland A."/>
            <person name="Coutinho P.M."/>
            <person name="de Vries R.P."/>
            <person name="Ferreira P."/>
            <person name="Findley K."/>
            <person name="Foster B."/>
            <person name="Gaskell J."/>
            <person name="Glotzer D."/>
            <person name="Gorecki P."/>
            <person name="Heitman J."/>
            <person name="Hesse C."/>
            <person name="Hori C."/>
            <person name="Igarashi K."/>
            <person name="Jurgens J.A."/>
            <person name="Kallen N."/>
            <person name="Kersten P."/>
            <person name="Kohler A."/>
            <person name="Kuees U."/>
            <person name="Kumar T.K.A."/>
            <person name="Kuo A."/>
            <person name="LaButti K."/>
            <person name="Larrondo L.F."/>
            <person name="Lindquist E."/>
            <person name="Ling A."/>
            <person name="Lombard V."/>
            <person name="Lucas S."/>
            <person name="Lundell T."/>
            <person name="Martin R."/>
            <person name="McLaughlin D.J."/>
            <person name="Morgenstern I."/>
            <person name="Morin E."/>
            <person name="Murat C."/>
            <person name="Nagy L.G."/>
            <person name="Nolan M."/>
            <person name="Ohm R.A."/>
            <person name="Patyshakuliyeva A."/>
            <person name="Rokas A."/>
            <person name="Ruiz-Duenas F.J."/>
            <person name="Sabat G."/>
            <person name="Salamov A."/>
            <person name="Samejima M."/>
            <person name="Schmutz J."/>
            <person name="Slot J.C."/>
            <person name="St John F."/>
            <person name="Stenlid J."/>
            <person name="Sun H."/>
            <person name="Sun S."/>
            <person name="Syed K."/>
            <person name="Tsang A."/>
            <person name="Wiebenga A."/>
            <person name="Young D."/>
            <person name="Pisabarro A."/>
            <person name="Eastwood D.C."/>
            <person name="Martin F."/>
            <person name="Cullen D."/>
            <person name="Grigoriev I.V."/>
            <person name="Hibbett D.S."/>
        </authorList>
    </citation>
    <scope>NUCLEOTIDE SEQUENCE</scope>
    <source>
        <strain evidence="3">FP-58527</strain>
    </source>
</reference>
<accession>S8EUS2</accession>
<keyword evidence="3" id="KW-1185">Reference proteome</keyword>
<evidence type="ECO:0000313" key="3">
    <source>
        <dbReference type="Proteomes" id="UP000015241"/>
    </source>
</evidence>
<name>S8EUS2_FOMSC</name>
<sequence length="515" mass="55475">MHMSLATHNGEPLEHYGRTVVWFRLRQNLTSAERALNAQDPRAGVNETRTPAVGGWESCVPRAGDDSAVAARSRILLSASVSWSFASPDICAEFGIVSRRPGELRRRDETLSTGALDPALTCSTPLARHRCFWGPAPLRERGARGGGASIGRRTASRHACGAPISLDVENLWPAHSCRSPLSAKRSALFSRTQWRRERRTERYSIARSGKIEALQASKAENNGDAVHAPPRLTGSGRAQATGGDCTMPWEAFGGLGAAKACGARGIGFVNDEDVGLRSHESEALKPPGPTSWWDRSGVATARKRNGERAPRLHSGTGEGGVARTLSADQSAGTGVASGRERGRRTSWLEVARVPNQATVRLGDRRGPQANSDAPFRCSRRDGVVGSMWVTTIAHTRLLAPVRRLGGDACHGHGGCRLGSALFGPGARARRGGDSGVRHVGCLSGRRAGVRETVRTLQGARRMGGETHAGDTASWGRAEIGIRLWSGNFWEAIERRAERSTQYYVNCLSNWDRKLP</sequence>
<dbReference type="HOGENOM" id="CLU_528962_0_0_1"/>
<feature type="region of interest" description="Disordered" evidence="1">
    <location>
        <begin position="300"/>
        <end position="322"/>
    </location>
</feature>
<feature type="region of interest" description="Disordered" evidence="1">
    <location>
        <begin position="219"/>
        <end position="239"/>
    </location>
</feature>